<keyword evidence="4" id="KW-1185">Reference proteome</keyword>
<dbReference type="SUPFAM" id="SSF53474">
    <property type="entry name" value="alpha/beta-Hydrolases"/>
    <property type="match status" value="1"/>
</dbReference>
<dbReference type="Pfam" id="PF00975">
    <property type="entry name" value="Thioesterase"/>
    <property type="match status" value="1"/>
</dbReference>
<comment type="caution">
    <text evidence="3">The sequence shown here is derived from an EMBL/GenBank/DDBJ whole genome shotgun (WGS) entry which is preliminary data.</text>
</comment>
<dbReference type="AlphaFoldDB" id="A0A3R8RBC0"/>
<dbReference type="GO" id="GO:0008610">
    <property type="term" value="P:lipid biosynthetic process"/>
    <property type="evidence" value="ECO:0007669"/>
    <property type="project" value="TreeGrafter"/>
</dbReference>
<evidence type="ECO:0000313" key="4">
    <source>
        <dbReference type="Proteomes" id="UP000276379"/>
    </source>
</evidence>
<comment type="similarity">
    <text evidence="1">Belongs to the thioesterase family.</text>
</comment>
<accession>A0A3R8RBC0</accession>
<organism evidence="3 4">
    <name type="scientific">Streptomyces griseofuscus</name>
    <dbReference type="NCBI Taxonomy" id="146922"/>
    <lineage>
        <taxon>Bacteria</taxon>
        <taxon>Bacillati</taxon>
        <taxon>Actinomycetota</taxon>
        <taxon>Actinomycetes</taxon>
        <taxon>Kitasatosporales</taxon>
        <taxon>Streptomycetaceae</taxon>
        <taxon>Streptomyces</taxon>
    </lineage>
</organism>
<dbReference type="InterPro" id="IPR029058">
    <property type="entry name" value="AB_hydrolase_fold"/>
</dbReference>
<dbReference type="PANTHER" id="PTHR11487:SF0">
    <property type="entry name" value="S-ACYL FATTY ACID SYNTHASE THIOESTERASE, MEDIUM CHAIN"/>
    <property type="match status" value="1"/>
</dbReference>
<dbReference type="EMBL" id="PDES01000009">
    <property type="protein sequence ID" value="RRQ84524.1"/>
    <property type="molecule type" value="Genomic_DNA"/>
</dbReference>
<name>A0A3R8RBC0_9ACTN</name>
<evidence type="ECO:0000313" key="3">
    <source>
        <dbReference type="EMBL" id="RRQ84524.1"/>
    </source>
</evidence>
<dbReference type="InterPro" id="IPR001031">
    <property type="entry name" value="Thioesterase"/>
</dbReference>
<proteinExistence type="inferred from homology"/>
<dbReference type="RefSeq" id="WP_125214004.1">
    <property type="nucleotide sequence ID" value="NZ_PDES01000009.1"/>
</dbReference>
<reference evidence="3 4" key="1">
    <citation type="submission" date="2017-10" db="EMBL/GenBank/DDBJ databases">
        <title>Draft genome of actinobacteria isolated from guarana (Paullinia cupana (Mart.) Ducke.</title>
        <authorList>
            <person name="Siqueira K.A."/>
            <person name="Liotti R.G."/>
            <person name="Mendes T.A."/>
            <person name="Soares M.A."/>
        </authorList>
    </citation>
    <scope>NUCLEOTIDE SEQUENCE [LARGE SCALE GENOMIC DNA]</scope>
    <source>
        <strain evidence="3 4">199</strain>
    </source>
</reference>
<dbReference type="PANTHER" id="PTHR11487">
    <property type="entry name" value="THIOESTERASE"/>
    <property type="match status" value="1"/>
</dbReference>
<feature type="domain" description="Thioesterase" evidence="2">
    <location>
        <begin position="8"/>
        <end position="231"/>
    </location>
</feature>
<gene>
    <name evidence="3" type="ORF">CQW44_20785</name>
</gene>
<sequence length="237" mass="25035">MDGSRSDILLCFPAAGGGPSFFAPWSGVSSVFDVVPVDLPGKEKLLFEEPVDSIPGLARAVLPAVRAAVAGRRRIALFGHCFGAIVAYELARLLELEEGDAELVLFASGSAAPGEIPWTRAADLSDEGLLRQVAINAGESGAIPEDPELRELILPALRADVTAHESYEPPAGPPLSCSVVTVRGAHDALVSAGSAARWRDFTTARVDGFELPGGHMYLTEQWGPLMAHLEKEVGDRA</sequence>
<dbReference type="Gene3D" id="3.40.50.1820">
    <property type="entry name" value="alpha/beta hydrolase"/>
    <property type="match status" value="1"/>
</dbReference>
<evidence type="ECO:0000256" key="1">
    <source>
        <dbReference type="ARBA" id="ARBA00007169"/>
    </source>
</evidence>
<dbReference type="InterPro" id="IPR012223">
    <property type="entry name" value="TEII"/>
</dbReference>
<dbReference type="Proteomes" id="UP000276379">
    <property type="component" value="Unassembled WGS sequence"/>
</dbReference>
<evidence type="ECO:0000259" key="2">
    <source>
        <dbReference type="Pfam" id="PF00975"/>
    </source>
</evidence>
<protein>
    <submittedName>
        <fullName evidence="3">Thioesterase</fullName>
    </submittedName>
</protein>